<accession>A0A7S4QSS7</accession>
<sequence>MYACEAISRVGNANDAMNFMLYPGSSKEDKSKDMEDYGDDDVSGAAKAMKDLATLNDLARELVMLPTAASGDYNNNDHGDGNNIQQQMRFNEARIATQVSASGAAASAGDTQTANRYAALAFQHVSNSSNNVVVGGPSNASSSSYSSSSNSSSRENNGGSSGGGVGGGASIISKRMAKKALMYCLLRKGDNENALAVLRSGP</sequence>
<organism evidence="2">
    <name type="scientific">Ditylum brightwellii</name>
    <dbReference type="NCBI Taxonomy" id="49249"/>
    <lineage>
        <taxon>Eukaryota</taxon>
        <taxon>Sar</taxon>
        <taxon>Stramenopiles</taxon>
        <taxon>Ochrophyta</taxon>
        <taxon>Bacillariophyta</taxon>
        <taxon>Mediophyceae</taxon>
        <taxon>Lithodesmiophycidae</taxon>
        <taxon>Lithodesmiales</taxon>
        <taxon>Lithodesmiaceae</taxon>
        <taxon>Ditylum</taxon>
    </lineage>
</organism>
<protein>
    <submittedName>
        <fullName evidence="2">Uncharacterized protein</fullName>
    </submittedName>
</protein>
<name>A0A7S4QSS7_9STRA</name>
<proteinExistence type="predicted"/>
<evidence type="ECO:0000313" key="2">
    <source>
        <dbReference type="EMBL" id="CAE4592902.1"/>
    </source>
</evidence>
<feature type="compositionally biased region" description="Gly residues" evidence="1">
    <location>
        <begin position="159"/>
        <end position="168"/>
    </location>
</feature>
<evidence type="ECO:0000256" key="1">
    <source>
        <dbReference type="SAM" id="MobiDB-lite"/>
    </source>
</evidence>
<feature type="region of interest" description="Disordered" evidence="1">
    <location>
        <begin position="130"/>
        <end position="168"/>
    </location>
</feature>
<reference evidence="2" key="1">
    <citation type="submission" date="2021-01" db="EMBL/GenBank/DDBJ databases">
        <authorList>
            <person name="Corre E."/>
            <person name="Pelletier E."/>
            <person name="Niang G."/>
            <person name="Scheremetjew M."/>
            <person name="Finn R."/>
            <person name="Kale V."/>
            <person name="Holt S."/>
            <person name="Cochrane G."/>
            <person name="Meng A."/>
            <person name="Brown T."/>
            <person name="Cohen L."/>
        </authorList>
    </citation>
    <scope>NUCLEOTIDE SEQUENCE</scope>
    <source>
        <strain evidence="2">GSO104</strain>
    </source>
</reference>
<gene>
    <name evidence="2" type="ORF">DBRI00130_LOCUS7415</name>
</gene>
<dbReference type="EMBL" id="HBNS01009199">
    <property type="protein sequence ID" value="CAE4592902.1"/>
    <property type="molecule type" value="Transcribed_RNA"/>
</dbReference>
<dbReference type="AlphaFoldDB" id="A0A7S4QSS7"/>
<feature type="compositionally biased region" description="Low complexity" evidence="1">
    <location>
        <begin position="130"/>
        <end position="158"/>
    </location>
</feature>